<proteinExistence type="predicted"/>
<reference evidence="2" key="1">
    <citation type="submission" date="2020-02" db="EMBL/GenBank/DDBJ databases">
        <authorList>
            <person name="Meier V. D."/>
        </authorList>
    </citation>
    <scope>NUCLEOTIDE SEQUENCE</scope>
    <source>
        <strain evidence="2">AVDCRST_MAG41</strain>
    </source>
</reference>
<dbReference type="InterPro" id="IPR007922">
    <property type="entry name" value="DciA-like"/>
</dbReference>
<name>A0A6J4IMF5_9ACTN</name>
<evidence type="ECO:0000313" key="2">
    <source>
        <dbReference type="EMBL" id="CAA9254360.1"/>
    </source>
</evidence>
<dbReference type="AlphaFoldDB" id="A0A6J4IMF5"/>
<dbReference type="PANTHER" id="PTHR36456:SF1">
    <property type="entry name" value="UPF0232 PROTEIN SCO3875"/>
    <property type="match status" value="1"/>
</dbReference>
<accession>A0A6J4IMF5</accession>
<organism evidence="2">
    <name type="scientific">uncultured Mycobacteriales bacterium</name>
    <dbReference type="NCBI Taxonomy" id="581187"/>
    <lineage>
        <taxon>Bacteria</taxon>
        <taxon>Bacillati</taxon>
        <taxon>Actinomycetota</taxon>
        <taxon>Actinomycetes</taxon>
        <taxon>Mycobacteriales</taxon>
        <taxon>environmental samples</taxon>
    </lineage>
</organism>
<dbReference type="EMBL" id="CADCTP010000189">
    <property type="protein sequence ID" value="CAA9254360.1"/>
    <property type="molecule type" value="Genomic_DNA"/>
</dbReference>
<sequence length="150" mass="16389">ASRRAPVRPSRRPRRRGGSEERRGGYSGAGPDVRDPQPFGSMIKRMVSDRGWEATTASATVLSAWDRIVGAELAARCQPVSLRDGELTLAAESTAWAMQLRGMLPTLMTRIRAELGPEVVTRIRIHGPTAPTWSKGPRRVAGRGPRDTYG</sequence>
<protein>
    <submittedName>
        <fullName evidence="2">Zn-ribbon-containing, possibly RNA-binding protein and truncated derivatives</fullName>
    </submittedName>
</protein>
<feature type="region of interest" description="Disordered" evidence="1">
    <location>
        <begin position="1"/>
        <end position="40"/>
    </location>
</feature>
<evidence type="ECO:0000256" key="1">
    <source>
        <dbReference type="SAM" id="MobiDB-lite"/>
    </source>
</evidence>
<feature type="compositionally biased region" description="Basic residues" evidence="1">
    <location>
        <begin position="1"/>
        <end position="16"/>
    </location>
</feature>
<feature type="region of interest" description="Disordered" evidence="1">
    <location>
        <begin position="129"/>
        <end position="150"/>
    </location>
</feature>
<dbReference type="Pfam" id="PF05258">
    <property type="entry name" value="DciA"/>
    <property type="match status" value="1"/>
</dbReference>
<gene>
    <name evidence="2" type="ORF">AVDCRST_MAG41-2077</name>
</gene>
<feature type="non-terminal residue" evidence="2">
    <location>
        <position position="1"/>
    </location>
</feature>
<dbReference type="PANTHER" id="PTHR36456">
    <property type="entry name" value="UPF0232 PROTEIN SCO3875"/>
    <property type="match status" value="1"/>
</dbReference>